<feature type="domain" description="RCC1-like" evidence="5">
    <location>
        <begin position="1"/>
        <end position="368"/>
    </location>
</feature>
<dbReference type="PROSITE" id="PS50012">
    <property type="entry name" value="RCC1_3"/>
    <property type="match status" value="4"/>
</dbReference>
<keyword evidence="7" id="KW-1185">Reference proteome</keyword>
<feature type="repeat" description="RCC1" evidence="3">
    <location>
        <begin position="185"/>
        <end position="247"/>
    </location>
</feature>
<feature type="repeat" description="RCC1" evidence="3">
    <location>
        <begin position="312"/>
        <end position="372"/>
    </location>
</feature>
<organism evidence="6 7">
    <name type="scientific">Talaromyces islandicus</name>
    <name type="common">Penicillium islandicum</name>
    <dbReference type="NCBI Taxonomy" id="28573"/>
    <lineage>
        <taxon>Eukaryota</taxon>
        <taxon>Fungi</taxon>
        <taxon>Dikarya</taxon>
        <taxon>Ascomycota</taxon>
        <taxon>Pezizomycotina</taxon>
        <taxon>Eurotiomycetes</taxon>
        <taxon>Eurotiomycetidae</taxon>
        <taxon>Eurotiales</taxon>
        <taxon>Trichocomaceae</taxon>
        <taxon>Talaromyces</taxon>
        <taxon>Talaromyces sect. Islandici</taxon>
    </lineage>
</organism>
<dbReference type="Gene3D" id="2.130.10.30">
    <property type="entry name" value="Regulator of chromosome condensation 1/beta-lactamase-inhibitor protein II"/>
    <property type="match status" value="1"/>
</dbReference>
<dbReference type="PRINTS" id="PR00633">
    <property type="entry name" value="RCCNDNSATION"/>
</dbReference>
<dbReference type="GO" id="GO:0005737">
    <property type="term" value="C:cytoplasm"/>
    <property type="evidence" value="ECO:0007669"/>
    <property type="project" value="TreeGrafter"/>
</dbReference>
<evidence type="ECO:0000256" key="4">
    <source>
        <dbReference type="SAM" id="MobiDB-lite"/>
    </source>
</evidence>
<dbReference type="STRING" id="28573.A0A0U1LJC6"/>
<keyword evidence="1" id="KW-0344">Guanine-nucleotide releasing factor</keyword>
<feature type="region of interest" description="Disordered" evidence="4">
    <location>
        <begin position="18"/>
        <end position="53"/>
    </location>
</feature>
<name>A0A0U1LJC6_TALIS</name>
<dbReference type="Pfam" id="PF25390">
    <property type="entry name" value="WD40_RLD"/>
    <property type="match status" value="1"/>
</dbReference>
<accession>A0A0U1LJC6</accession>
<protein>
    <submittedName>
        <fullName evidence="6">Protein pim1</fullName>
    </submittedName>
</protein>
<dbReference type="AlphaFoldDB" id="A0A0U1LJC6"/>
<dbReference type="InterPro" id="IPR009091">
    <property type="entry name" value="RCC1/BLIP-II"/>
</dbReference>
<feature type="region of interest" description="Disordered" evidence="4">
    <location>
        <begin position="319"/>
        <end position="344"/>
    </location>
</feature>
<sequence>MHSAALTHDNQILTWGVNDEGTLGRDTKDKTKKTPIDAASDTDGDETEDDEMEFNLKEASPLPVDPSHFPRGTIFTHLVATDSATFVLTREGLVYGWGTFRGNNGRIGFSPKIDIQSTPVLVPGLQNVTKLAAGAQHILALTSDGVHQTSSSDDLPWLTPGKCALRDIIDTGAGLYHSFAIQKNGKVYGWGSNNFGQTGVFDGAGQSGAMVLYLTEVPSFRKRVIEKDVKITSVFGGKNHSLALTNQGKCLTWGRIDNKDLGFATAEIPPSDIIHDAYGKPRILKAPKSISLRDIAFTTAGTDHSFGITNDGKTYSWGFNDQHQAGHDADEDDGDDKGEIEEPTLLDSKYVKGKRLVLTAAGGQFSIVAGLSDSN</sequence>
<feature type="compositionally biased region" description="Acidic residues" evidence="4">
    <location>
        <begin position="329"/>
        <end position="344"/>
    </location>
</feature>
<evidence type="ECO:0000256" key="3">
    <source>
        <dbReference type="PROSITE-ProRule" id="PRU00235"/>
    </source>
</evidence>
<evidence type="ECO:0000256" key="1">
    <source>
        <dbReference type="ARBA" id="ARBA00022658"/>
    </source>
</evidence>
<evidence type="ECO:0000313" key="7">
    <source>
        <dbReference type="Proteomes" id="UP000054383"/>
    </source>
</evidence>
<proteinExistence type="predicted"/>
<evidence type="ECO:0000256" key="2">
    <source>
        <dbReference type="ARBA" id="ARBA00022737"/>
    </source>
</evidence>
<dbReference type="PANTHER" id="PTHR45982:SF1">
    <property type="entry name" value="REGULATOR OF CHROMOSOME CONDENSATION"/>
    <property type="match status" value="1"/>
</dbReference>
<dbReference type="OMA" id="GSFNHAD"/>
<dbReference type="InterPro" id="IPR051553">
    <property type="entry name" value="Ran_GTPase-activating"/>
</dbReference>
<dbReference type="InterPro" id="IPR000408">
    <property type="entry name" value="Reg_chr_condens"/>
</dbReference>
<keyword evidence="2" id="KW-0677">Repeat</keyword>
<evidence type="ECO:0000259" key="5">
    <source>
        <dbReference type="Pfam" id="PF25390"/>
    </source>
</evidence>
<dbReference type="SUPFAM" id="SSF50985">
    <property type="entry name" value="RCC1/BLIP-II"/>
    <property type="match status" value="1"/>
</dbReference>
<feature type="repeat" description="RCC1" evidence="3">
    <location>
        <begin position="248"/>
        <end position="311"/>
    </location>
</feature>
<dbReference type="PANTHER" id="PTHR45982">
    <property type="entry name" value="REGULATOR OF CHROMOSOME CONDENSATION"/>
    <property type="match status" value="1"/>
</dbReference>
<dbReference type="OrthoDB" id="61110at2759"/>
<reference evidence="6 7" key="1">
    <citation type="submission" date="2015-04" db="EMBL/GenBank/DDBJ databases">
        <authorList>
            <person name="Syromyatnikov M.Y."/>
            <person name="Popov V.N."/>
        </authorList>
    </citation>
    <scope>NUCLEOTIDE SEQUENCE [LARGE SCALE GENOMIC DNA]</scope>
    <source>
        <strain evidence="6">WF-38-12</strain>
    </source>
</reference>
<dbReference type="InterPro" id="IPR058923">
    <property type="entry name" value="RCC1-like_dom"/>
</dbReference>
<feature type="compositionally biased region" description="Basic and acidic residues" evidence="4">
    <location>
        <begin position="22"/>
        <end position="35"/>
    </location>
</feature>
<dbReference type="EMBL" id="CVMT01000001">
    <property type="protein sequence ID" value="CRG83073.1"/>
    <property type="molecule type" value="Genomic_DNA"/>
</dbReference>
<feature type="repeat" description="RCC1" evidence="3">
    <location>
        <begin position="92"/>
        <end position="144"/>
    </location>
</feature>
<gene>
    <name evidence="6" type="ORF">PISL3812_00421</name>
</gene>
<dbReference type="Proteomes" id="UP000054383">
    <property type="component" value="Unassembled WGS sequence"/>
</dbReference>
<feature type="compositionally biased region" description="Acidic residues" evidence="4">
    <location>
        <begin position="40"/>
        <end position="53"/>
    </location>
</feature>
<dbReference type="GO" id="GO:0005085">
    <property type="term" value="F:guanyl-nucleotide exchange factor activity"/>
    <property type="evidence" value="ECO:0007669"/>
    <property type="project" value="TreeGrafter"/>
</dbReference>
<evidence type="ECO:0000313" key="6">
    <source>
        <dbReference type="EMBL" id="CRG83073.1"/>
    </source>
</evidence>